<keyword evidence="2" id="KW-1185">Reference proteome</keyword>
<dbReference type="EMBL" id="FNCP01000026">
    <property type="protein sequence ID" value="SDI10308.1"/>
    <property type="molecule type" value="Genomic_DNA"/>
</dbReference>
<dbReference type="RefSeq" id="WP_092335140.1">
    <property type="nucleotide sequence ID" value="NZ_FNCP01000026.1"/>
</dbReference>
<accession>A0A1G8HUJ2</accession>
<name>A0A1G8HUJ2_9FIRM</name>
<dbReference type="InterPro" id="IPR006230">
    <property type="entry name" value="MutL"/>
</dbReference>
<sequence>MQKVFVAEIGNESIVIKAFVDLDTANPKLLGQGISYTTVPHSDIEAGLNSAVQDLEKEIGTVGSLDEITIYASSLVPPHRLEKLKVPSYLKNKLRPTSEAILRAAQVIYEEVGEVLVIDVSPVWTNVYSIIEDISQETMAEDLNVINNPLPLVKLIGEKKLMEHYGSEWGKLNTINPKTPKEMIFCAELTAAAIGFALKRHAKSLNKKNVNFNKIRWIVGTGVGLTQFPNALEIFQETIEKLRDRLFEDRKGIAILLDKDCILTSLGVIPKAYQKATWQLMRESFGLEN</sequence>
<protein>
    <submittedName>
        <fullName evidence="1">MutL protein</fullName>
    </submittedName>
</protein>
<dbReference type="OrthoDB" id="9769453at2"/>
<reference evidence="2" key="1">
    <citation type="submission" date="2016-10" db="EMBL/GenBank/DDBJ databases">
        <authorList>
            <person name="Varghese N."/>
            <person name="Submissions S."/>
        </authorList>
    </citation>
    <scope>NUCLEOTIDE SEQUENCE [LARGE SCALE GENOMIC DNA]</scope>
    <source>
        <strain evidence="2">DSM 8344</strain>
    </source>
</reference>
<dbReference type="AlphaFoldDB" id="A0A1G8HUJ2"/>
<organism evidence="1 2">
    <name type="scientific">Desulfosporosinus hippei DSM 8344</name>
    <dbReference type="NCBI Taxonomy" id="1121419"/>
    <lineage>
        <taxon>Bacteria</taxon>
        <taxon>Bacillati</taxon>
        <taxon>Bacillota</taxon>
        <taxon>Clostridia</taxon>
        <taxon>Eubacteriales</taxon>
        <taxon>Desulfitobacteriaceae</taxon>
        <taxon>Desulfosporosinus</taxon>
    </lineage>
</organism>
<proteinExistence type="predicted"/>
<evidence type="ECO:0000313" key="1">
    <source>
        <dbReference type="EMBL" id="SDI10308.1"/>
    </source>
</evidence>
<dbReference type="STRING" id="1121419.SAMN05443529_12667"/>
<gene>
    <name evidence="1" type="ORF">SAMN05443529_12667</name>
</gene>
<evidence type="ECO:0000313" key="2">
    <source>
        <dbReference type="Proteomes" id="UP000198656"/>
    </source>
</evidence>
<dbReference type="Pfam" id="PF13941">
    <property type="entry name" value="MutL"/>
    <property type="match status" value="1"/>
</dbReference>
<dbReference type="Proteomes" id="UP000198656">
    <property type="component" value="Unassembled WGS sequence"/>
</dbReference>